<dbReference type="InterPro" id="IPR013087">
    <property type="entry name" value="Znf_C2H2_type"/>
</dbReference>
<dbReference type="GeneID" id="39593255"/>
<feature type="domain" description="C2H2-type" evidence="2">
    <location>
        <begin position="329"/>
        <end position="361"/>
    </location>
</feature>
<name>A0A427XQW5_9TREE</name>
<evidence type="ECO:0000313" key="3">
    <source>
        <dbReference type="EMBL" id="RSH81272.1"/>
    </source>
</evidence>
<dbReference type="RefSeq" id="XP_028475991.1">
    <property type="nucleotide sequence ID" value="XM_028624017.1"/>
</dbReference>
<dbReference type="GO" id="GO:0008270">
    <property type="term" value="F:zinc ion binding"/>
    <property type="evidence" value="ECO:0007669"/>
    <property type="project" value="UniProtKB-KW"/>
</dbReference>
<evidence type="ECO:0000256" key="1">
    <source>
        <dbReference type="PROSITE-ProRule" id="PRU00042"/>
    </source>
</evidence>
<keyword evidence="1" id="KW-0862">Zinc</keyword>
<evidence type="ECO:0000313" key="4">
    <source>
        <dbReference type="Proteomes" id="UP000279236"/>
    </source>
</evidence>
<dbReference type="PROSITE" id="PS00028">
    <property type="entry name" value="ZINC_FINGER_C2H2_1"/>
    <property type="match status" value="1"/>
</dbReference>
<organism evidence="3 4">
    <name type="scientific">Apiotrichum porosum</name>
    <dbReference type="NCBI Taxonomy" id="105984"/>
    <lineage>
        <taxon>Eukaryota</taxon>
        <taxon>Fungi</taxon>
        <taxon>Dikarya</taxon>
        <taxon>Basidiomycota</taxon>
        <taxon>Agaricomycotina</taxon>
        <taxon>Tremellomycetes</taxon>
        <taxon>Trichosporonales</taxon>
        <taxon>Trichosporonaceae</taxon>
        <taxon>Apiotrichum</taxon>
    </lineage>
</organism>
<comment type="caution">
    <text evidence="3">The sequence shown here is derived from an EMBL/GenBank/DDBJ whole genome shotgun (WGS) entry which is preliminary data.</text>
</comment>
<keyword evidence="1" id="KW-0863">Zinc-finger</keyword>
<dbReference type="EMBL" id="RSCE01000007">
    <property type="protein sequence ID" value="RSH81272.1"/>
    <property type="molecule type" value="Genomic_DNA"/>
</dbReference>
<keyword evidence="1" id="KW-0479">Metal-binding</keyword>
<proteinExistence type="predicted"/>
<protein>
    <recommendedName>
        <fullName evidence="2">C2H2-type domain-containing protein</fullName>
    </recommendedName>
</protein>
<accession>A0A427XQW5</accession>
<reference evidence="3 4" key="1">
    <citation type="submission" date="2018-11" db="EMBL/GenBank/DDBJ databases">
        <title>Genome sequence of Apiotrichum porosum DSM 27194.</title>
        <authorList>
            <person name="Aliyu H."/>
            <person name="Gorte O."/>
            <person name="Ochsenreither K."/>
        </authorList>
    </citation>
    <scope>NUCLEOTIDE SEQUENCE [LARGE SCALE GENOMIC DNA]</scope>
    <source>
        <strain evidence="3 4">DSM 27194</strain>
    </source>
</reference>
<evidence type="ECO:0000259" key="2">
    <source>
        <dbReference type="PROSITE" id="PS50157"/>
    </source>
</evidence>
<dbReference type="AlphaFoldDB" id="A0A427XQW5"/>
<keyword evidence="4" id="KW-1185">Reference proteome</keyword>
<dbReference type="PROSITE" id="PS50157">
    <property type="entry name" value="ZINC_FINGER_C2H2_2"/>
    <property type="match status" value="1"/>
</dbReference>
<dbReference type="Proteomes" id="UP000279236">
    <property type="component" value="Unassembled WGS sequence"/>
</dbReference>
<dbReference type="SMART" id="SM00355">
    <property type="entry name" value="ZnF_C2H2"/>
    <property type="match status" value="2"/>
</dbReference>
<gene>
    <name evidence="3" type="ORF">EHS24_008712</name>
</gene>
<sequence>MPDASVATTTAQVITLAARPTPLPTDHTLPRLVPRTKLQVKFQPTARTTFELGSLSHRNYPSMDDLLALPAESVVHWALAGQSPPDLERGVDLASDLGVRAFAACIRLLGMCHSHWDVEWKNMVPFRIMSQEDGDAPEMLYRRSIAALRWRVRSIGAWGGNEDPYLTEEAQPMYSAVDQFLASVANIPGATTRSPLPVAFWRAVGRDILSIAVKSDEPLLLFVDEGLLKKYPGTQGVTGWYMENDVTSEDYSDSDEEDYSLDDDGYRELQCEACEDFNVPLRYFGRYYTPEGLQRHMQNFHSPIADAYRWINTLNHSYMSGSMWRVSKYKCPVLKCPIWYNTRTQLVYHILSRHAHEGRIPNLPCAHILTLAEVMASQNNVHGETAKQVIPHLRRQMEEEEKERSDDERFWRMNYPLAYH</sequence>